<evidence type="ECO:0008006" key="5">
    <source>
        <dbReference type="Google" id="ProtNLM"/>
    </source>
</evidence>
<keyword evidence="2" id="KW-0812">Transmembrane</keyword>
<feature type="region of interest" description="Disordered" evidence="1">
    <location>
        <begin position="1"/>
        <end position="30"/>
    </location>
</feature>
<dbReference type="EMBL" id="CP036264">
    <property type="protein sequence ID" value="QEF98762.1"/>
    <property type="molecule type" value="Genomic_DNA"/>
</dbReference>
<evidence type="ECO:0000313" key="3">
    <source>
        <dbReference type="EMBL" id="QEF98762.1"/>
    </source>
</evidence>
<feature type="transmembrane region" description="Helical" evidence="2">
    <location>
        <begin position="272"/>
        <end position="290"/>
    </location>
</feature>
<organism evidence="3 4">
    <name type="scientific">Stieleria maiorica</name>
    <dbReference type="NCBI Taxonomy" id="2795974"/>
    <lineage>
        <taxon>Bacteria</taxon>
        <taxon>Pseudomonadati</taxon>
        <taxon>Planctomycetota</taxon>
        <taxon>Planctomycetia</taxon>
        <taxon>Pirellulales</taxon>
        <taxon>Pirellulaceae</taxon>
        <taxon>Stieleria</taxon>
    </lineage>
</organism>
<name>A0A5B9MC27_9BACT</name>
<reference evidence="3 4" key="1">
    <citation type="submission" date="2019-02" db="EMBL/GenBank/DDBJ databases">
        <title>Planctomycetal bacteria perform biofilm scaping via a novel small molecule.</title>
        <authorList>
            <person name="Jeske O."/>
            <person name="Boedeker C."/>
            <person name="Wiegand S."/>
            <person name="Breitling P."/>
            <person name="Kallscheuer N."/>
            <person name="Jogler M."/>
            <person name="Rohde M."/>
            <person name="Petersen J."/>
            <person name="Medema M.H."/>
            <person name="Surup F."/>
            <person name="Jogler C."/>
        </authorList>
    </citation>
    <scope>NUCLEOTIDE SEQUENCE [LARGE SCALE GENOMIC DNA]</scope>
    <source>
        <strain evidence="3 4">Mal15</strain>
    </source>
</reference>
<sequence length="326" mass="35839">MNDSQTFQTTPSVASASDAGSADSIADQAKATPGGTWRRWLTLENRFLAPLLITSILLVGQLSFGILESWSRTLIAIGIAIAFELVLGKLVVGRFPHLASAYISGISVGILIRSPFIWPYAMCAGLSIMSKYVLRIHDRHLWNPSNFGVSAMLFLYPAAVASLSIQWGNSLWPMLVVWCLGAMIISRLKRFHICLTYVISFIAFAGARSWLTGSPFLANVSPLTGPMYQLFVFFMITDPKTTVRSKWGQCLVAFLVAAVEMILRLAEFIHAPYYALFLVGPVALAIEMRWTRGRSGRPGDAERVLNRDKNADDSAPPRELGPPPTS</sequence>
<feature type="transmembrane region" description="Helical" evidence="2">
    <location>
        <begin position="171"/>
        <end position="188"/>
    </location>
</feature>
<feature type="compositionally biased region" description="Polar residues" evidence="1">
    <location>
        <begin position="1"/>
        <end position="11"/>
    </location>
</feature>
<gene>
    <name evidence="3" type="ORF">Mal15_28180</name>
</gene>
<keyword evidence="2" id="KW-1133">Transmembrane helix</keyword>
<feature type="transmembrane region" description="Helical" evidence="2">
    <location>
        <begin position="47"/>
        <end position="67"/>
    </location>
</feature>
<evidence type="ECO:0000313" key="4">
    <source>
        <dbReference type="Proteomes" id="UP000321353"/>
    </source>
</evidence>
<keyword evidence="2" id="KW-0472">Membrane</keyword>
<feature type="compositionally biased region" description="Low complexity" evidence="1">
    <location>
        <begin position="12"/>
        <end position="29"/>
    </location>
</feature>
<dbReference type="KEGG" id="smam:Mal15_28180"/>
<dbReference type="AlphaFoldDB" id="A0A5B9MC27"/>
<proteinExistence type="predicted"/>
<feature type="transmembrane region" description="Helical" evidence="2">
    <location>
        <begin position="248"/>
        <end position="266"/>
    </location>
</feature>
<keyword evidence="4" id="KW-1185">Reference proteome</keyword>
<feature type="compositionally biased region" description="Basic and acidic residues" evidence="1">
    <location>
        <begin position="297"/>
        <end position="316"/>
    </location>
</feature>
<evidence type="ECO:0000256" key="1">
    <source>
        <dbReference type="SAM" id="MobiDB-lite"/>
    </source>
</evidence>
<feature type="region of interest" description="Disordered" evidence="1">
    <location>
        <begin position="294"/>
        <end position="326"/>
    </location>
</feature>
<accession>A0A5B9MC27</accession>
<feature type="transmembrane region" description="Helical" evidence="2">
    <location>
        <begin position="195"/>
        <end position="211"/>
    </location>
</feature>
<feature type="transmembrane region" description="Helical" evidence="2">
    <location>
        <begin position="217"/>
        <end position="236"/>
    </location>
</feature>
<feature type="transmembrane region" description="Helical" evidence="2">
    <location>
        <begin position="74"/>
        <end position="96"/>
    </location>
</feature>
<evidence type="ECO:0000256" key="2">
    <source>
        <dbReference type="SAM" id="Phobius"/>
    </source>
</evidence>
<dbReference type="RefSeq" id="WP_147868260.1">
    <property type="nucleotide sequence ID" value="NZ_CP036264.1"/>
</dbReference>
<dbReference type="Proteomes" id="UP000321353">
    <property type="component" value="Chromosome"/>
</dbReference>
<protein>
    <recommendedName>
        <fullName evidence="5">Electron transport complex protein RnfD</fullName>
    </recommendedName>
</protein>